<feature type="transmembrane region" description="Helical" evidence="8">
    <location>
        <begin position="462"/>
        <end position="479"/>
    </location>
</feature>
<evidence type="ECO:0000256" key="1">
    <source>
        <dbReference type="ARBA" id="ARBA00004651"/>
    </source>
</evidence>
<evidence type="ECO:0000259" key="9">
    <source>
        <dbReference type="Pfam" id="PF13231"/>
    </source>
</evidence>
<feature type="transmembrane region" description="Helical" evidence="8">
    <location>
        <begin position="399"/>
        <end position="417"/>
    </location>
</feature>
<gene>
    <name evidence="10" type="ORF">GRAN_0909</name>
</gene>
<accession>A0A4Q0T6G2</accession>
<dbReference type="GO" id="GO:0016763">
    <property type="term" value="F:pentosyltransferase activity"/>
    <property type="evidence" value="ECO:0007669"/>
    <property type="project" value="TreeGrafter"/>
</dbReference>
<organism evidence="10 11">
    <name type="scientific">Granulicella sibirica</name>
    <dbReference type="NCBI Taxonomy" id="2479048"/>
    <lineage>
        <taxon>Bacteria</taxon>
        <taxon>Pseudomonadati</taxon>
        <taxon>Acidobacteriota</taxon>
        <taxon>Terriglobia</taxon>
        <taxon>Terriglobales</taxon>
        <taxon>Acidobacteriaceae</taxon>
        <taxon>Granulicella</taxon>
    </lineage>
</organism>
<keyword evidence="7 8" id="KW-0472">Membrane</keyword>
<keyword evidence="2" id="KW-1003">Cell membrane</keyword>
<dbReference type="GO" id="GO:0009103">
    <property type="term" value="P:lipopolysaccharide biosynthetic process"/>
    <property type="evidence" value="ECO:0007669"/>
    <property type="project" value="UniProtKB-ARBA"/>
</dbReference>
<reference evidence="11" key="2">
    <citation type="submission" date="2019-02" db="EMBL/GenBank/DDBJ databases">
        <title>Granulicella sibirica sp. nov., a psychrotolerant acidobacterium isolated from an organic soil layer in forested tundra, West Siberia.</title>
        <authorList>
            <person name="Oshkin I.Y."/>
            <person name="Kulichevskaya I.S."/>
            <person name="Rijpstra W.I.C."/>
            <person name="Sinninghe Damste J.S."/>
            <person name="Rakitin A.L."/>
            <person name="Ravin N.V."/>
            <person name="Dedysh S.N."/>
        </authorList>
    </citation>
    <scope>NUCLEOTIDE SEQUENCE [LARGE SCALE GENOMIC DNA]</scope>
    <source>
        <strain evidence="11">AF10</strain>
    </source>
</reference>
<keyword evidence="6 8" id="KW-1133">Transmembrane helix</keyword>
<dbReference type="GO" id="GO:0005886">
    <property type="term" value="C:plasma membrane"/>
    <property type="evidence" value="ECO:0007669"/>
    <property type="project" value="UniProtKB-SubCell"/>
</dbReference>
<name>A0A4Q0T6G2_9BACT</name>
<dbReference type="InterPro" id="IPR038731">
    <property type="entry name" value="RgtA/B/C-like"/>
</dbReference>
<comment type="subcellular location">
    <subcellularLocation>
        <location evidence="1">Cell membrane</location>
        <topology evidence="1">Multi-pass membrane protein</topology>
    </subcellularLocation>
</comment>
<evidence type="ECO:0000256" key="3">
    <source>
        <dbReference type="ARBA" id="ARBA00022676"/>
    </source>
</evidence>
<evidence type="ECO:0000313" key="10">
    <source>
        <dbReference type="EMBL" id="RXH57599.1"/>
    </source>
</evidence>
<dbReference type="PANTHER" id="PTHR33908">
    <property type="entry name" value="MANNOSYLTRANSFERASE YKCB-RELATED"/>
    <property type="match status" value="1"/>
</dbReference>
<feature type="transmembrane region" description="Helical" evidence="8">
    <location>
        <begin position="6"/>
        <end position="28"/>
    </location>
</feature>
<feature type="transmembrane region" description="Helical" evidence="8">
    <location>
        <begin position="205"/>
        <end position="231"/>
    </location>
</feature>
<dbReference type="GO" id="GO:0010041">
    <property type="term" value="P:response to iron(III) ion"/>
    <property type="evidence" value="ECO:0007669"/>
    <property type="project" value="TreeGrafter"/>
</dbReference>
<proteinExistence type="predicted"/>
<feature type="transmembrane region" description="Helical" evidence="8">
    <location>
        <begin position="294"/>
        <end position="324"/>
    </location>
</feature>
<keyword evidence="3" id="KW-0328">Glycosyltransferase</keyword>
<keyword evidence="4" id="KW-0808">Transferase</keyword>
<sequence length="599" mass="67127">MFQLPAPAVVWEFCILLGVSLFLLCFGLSPLTGGDRLGLVGADEPRYAQIAREMLASHEEACAAAHTSMWPGSLRPADIEAAYHCILGGTVTPVLYGQPWLEKPALYYWRAMGFFKEFGVSDWSARLPSTSGAFALIFLIYLHMKRFRPGGQLDAALITASSLAIIAFARGASTDMQLAAPFCIGMLGWYAWYETGKKFWLFDLYFFGAAATLAKGPVAPFLALAIISLFLGLRREWSALRRTIWVPGIILYLVMVLPWYIAVQKRNPTFYRSFFLEHNLERFATNRYQHHQPFWYYLAVLILGLMPWTVVSIRALFSALQVCLAEWRVRKDPKRYLGHSRAGDAFPEFLVLWALFPILFFSFSGSKLPGYILPSIPPITILTGDYLNRIRRRGLTNSLLWSHAIVCAVLVFVLVLAPQHMKYETLVPSALWLVCAGVAAVTMGAVVLFMTRRWGTTQMTNATLIPVVATLIFLLGFYGKELDLNYSARPLANEIARQAPGVEVVALQNVKRDMDYGLAFYRNRPTVHYPVDGVPQGEHLLVLRANDTETLDRYLAGRIYKPLFLYESQGLEIYRVYANDATASALPASTAELAAGPIR</sequence>
<evidence type="ECO:0000256" key="6">
    <source>
        <dbReference type="ARBA" id="ARBA00022989"/>
    </source>
</evidence>
<dbReference type="InterPro" id="IPR050297">
    <property type="entry name" value="LipidA_mod_glycosyltrf_83"/>
</dbReference>
<dbReference type="AlphaFoldDB" id="A0A4Q0T6G2"/>
<feature type="transmembrane region" description="Helical" evidence="8">
    <location>
        <begin position="125"/>
        <end position="144"/>
    </location>
</feature>
<dbReference type="Pfam" id="PF13231">
    <property type="entry name" value="PMT_2"/>
    <property type="match status" value="1"/>
</dbReference>
<evidence type="ECO:0000256" key="8">
    <source>
        <dbReference type="SAM" id="Phobius"/>
    </source>
</evidence>
<comment type="caution">
    <text evidence="10">The sequence shown here is derived from an EMBL/GenBank/DDBJ whole genome shotgun (WGS) entry which is preliminary data.</text>
</comment>
<feature type="domain" description="Glycosyltransferase RgtA/B/C/D-like" evidence="9">
    <location>
        <begin position="103"/>
        <end position="260"/>
    </location>
</feature>
<evidence type="ECO:0000313" key="11">
    <source>
        <dbReference type="Proteomes" id="UP000289437"/>
    </source>
</evidence>
<evidence type="ECO:0000256" key="2">
    <source>
        <dbReference type="ARBA" id="ARBA00022475"/>
    </source>
</evidence>
<feature type="transmembrane region" description="Helical" evidence="8">
    <location>
        <begin position="243"/>
        <end position="262"/>
    </location>
</feature>
<dbReference type="EMBL" id="RDSM01000001">
    <property type="protein sequence ID" value="RXH57599.1"/>
    <property type="molecule type" value="Genomic_DNA"/>
</dbReference>
<feature type="transmembrane region" description="Helical" evidence="8">
    <location>
        <begin position="429"/>
        <end position="450"/>
    </location>
</feature>
<feature type="transmembrane region" description="Helical" evidence="8">
    <location>
        <begin position="150"/>
        <end position="169"/>
    </location>
</feature>
<evidence type="ECO:0000256" key="7">
    <source>
        <dbReference type="ARBA" id="ARBA00023136"/>
    </source>
</evidence>
<evidence type="ECO:0000256" key="4">
    <source>
        <dbReference type="ARBA" id="ARBA00022679"/>
    </source>
</evidence>
<reference evidence="10 11" key="1">
    <citation type="submission" date="2018-11" db="EMBL/GenBank/DDBJ databases">
        <authorList>
            <person name="Mardanov A.V."/>
            <person name="Ravin N.V."/>
            <person name="Dedysh S.N."/>
        </authorList>
    </citation>
    <scope>NUCLEOTIDE SEQUENCE [LARGE SCALE GENOMIC DNA]</scope>
    <source>
        <strain evidence="10 11">AF10</strain>
    </source>
</reference>
<evidence type="ECO:0000256" key="5">
    <source>
        <dbReference type="ARBA" id="ARBA00022692"/>
    </source>
</evidence>
<dbReference type="Proteomes" id="UP000289437">
    <property type="component" value="Unassembled WGS sequence"/>
</dbReference>
<keyword evidence="11" id="KW-1185">Reference proteome</keyword>
<protein>
    <submittedName>
        <fullName evidence="10">Polymyxin resistance protein ArnT</fullName>
    </submittedName>
</protein>
<keyword evidence="5 8" id="KW-0812">Transmembrane</keyword>
<feature type="transmembrane region" description="Helical" evidence="8">
    <location>
        <begin position="345"/>
        <end position="363"/>
    </location>
</feature>
<feature type="transmembrane region" description="Helical" evidence="8">
    <location>
        <begin position="176"/>
        <end position="193"/>
    </location>
</feature>
<dbReference type="PANTHER" id="PTHR33908:SF3">
    <property type="entry name" value="UNDECAPRENYL PHOSPHATE-ALPHA-4-AMINO-4-DEOXY-L-ARABINOSE ARABINOSYL TRANSFERASE"/>
    <property type="match status" value="1"/>
</dbReference>